<dbReference type="SMART" id="SM01189">
    <property type="entry name" value="ELM2"/>
    <property type="match status" value="1"/>
</dbReference>
<evidence type="ECO:0000256" key="9">
    <source>
        <dbReference type="SAM" id="MobiDB-lite"/>
    </source>
</evidence>
<evidence type="ECO:0000256" key="1">
    <source>
        <dbReference type="ARBA" id="ARBA00004123"/>
    </source>
</evidence>
<organism evidence="12 13">
    <name type="scientific">Scophthalmus maximus</name>
    <name type="common">Turbot</name>
    <name type="synonym">Psetta maxima</name>
    <dbReference type="NCBI Taxonomy" id="52904"/>
    <lineage>
        <taxon>Eukaryota</taxon>
        <taxon>Metazoa</taxon>
        <taxon>Chordata</taxon>
        <taxon>Craniata</taxon>
        <taxon>Vertebrata</taxon>
        <taxon>Euteleostomi</taxon>
        <taxon>Actinopterygii</taxon>
        <taxon>Neopterygii</taxon>
        <taxon>Teleostei</taxon>
        <taxon>Neoteleostei</taxon>
        <taxon>Acanthomorphata</taxon>
        <taxon>Carangaria</taxon>
        <taxon>Pleuronectiformes</taxon>
        <taxon>Pleuronectoidei</taxon>
        <taxon>Scophthalmidae</taxon>
        <taxon>Scophthalmus</taxon>
    </lineage>
</organism>
<evidence type="ECO:0000256" key="6">
    <source>
        <dbReference type="ARBA" id="ARBA00023242"/>
    </source>
</evidence>
<dbReference type="PROSITE" id="PS51156">
    <property type="entry name" value="ELM2"/>
    <property type="match status" value="1"/>
</dbReference>
<dbReference type="Pfam" id="PF01448">
    <property type="entry name" value="ELM2"/>
    <property type="match status" value="1"/>
</dbReference>
<proteinExistence type="inferred from homology"/>
<dbReference type="Gene3D" id="4.10.1240.50">
    <property type="match status" value="1"/>
</dbReference>
<protein>
    <recommendedName>
        <fullName evidence="14">REST corepressor 3</fullName>
    </recommendedName>
</protein>
<dbReference type="FunFam" id="4.10.1240.50:FF:000002">
    <property type="entry name" value="REST corepressor isoform X1"/>
    <property type="match status" value="1"/>
</dbReference>
<evidence type="ECO:0000256" key="4">
    <source>
        <dbReference type="ARBA" id="ARBA00023054"/>
    </source>
</evidence>
<feature type="compositionally biased region" description="Acidic residues" evidence="9">
    <location>
        <begin position="141"/>
        <end position="151"/>
    </location>
</feature>
<name>A0A6A4SP54_SCOMX</name>
<evidence type="ECO:0000256" key="2">
    <source>
        <dbReference type="ARBA" id="ARBA00022491"/>
    </source>
</evidence>
<evidence type="ECO:0000259" key="11">
    <source>
        <dbReference type="PROSITE" id="PS51293"/>
    </source>
</evidence>
<evidence type="ECO:0000256" key="5">
    <source>
        <dbReference type="ARBA" id="ARBA00023163"/>
    </source>
</evidence>
<keyword evidence="6" id="KW-0539">Nucleus</keyword>
<comment type="caution">
    <text evidence="12">The sequence shown here is derived from an EMBL/GenBank/DDBJ whole genome shotgun (WGS) entry which is preliminary data.</text>
</comment>
<evidence type="ECO:0000256" key="8">
    <source>
        <dbReference type="SAM" id="Coils"/>
    </source>
</evidence>
<dbReference type="GO" id="GO:0005667">
    <property type="term" value="C:transcription regulator complex"/>
    <property type="evidence" value="ECO:0007669"/>
    <property type="project" value="TreeGrafter"/>
</dbReference>
<dbReference type="Pfam" id="PF20878">
    <property type="entry name" value="REST_helical"/>
    <property type="match status" value="1"/>
</dbReference>
<feature type="compositionally biased region" description="Basic and acidic residues" evidence="9">
    <location>
        <begin position="154"/>
        <end position="171"/>
    </location>
</feature>
<feature type="compositionally biased region" description="Polar residues" evidence="9">
    <location>
        <begin position="14"/>
        <end position="27"/>
    </location>
</feature>
<feature type="region of interest" description="Disordered" evidence="9">
    <location>
        <begin position="1"/>
        <end position="64"/>
    </location>
</feature>
<keyword evidence="2" id="KW-0678">Repressor</keyword>
<evidence type="ECO:0000256" key="3">
    <source>
        <dbReference type="ARBA" id="ARBA00023015"/>
    </source>
</evidence>
<sequence>MMDKGSEYLGKGRSNGTKSPSNASNGHFSDESGSDDEHDVGMRVGADYQANIPEFEPGSSRYTEKDSGGMLVWSPYHNIVDAKLDEYIALAKEKHGYNVEQLPDKSISSLVKYYYSWKKTRSRTSLMDRQARKLANRSNQDDSDEEMEEANPIEAHDSDYDPSKEAKKENPVEPPAPGSKVALGRREHHTLQHRHHQRSRCRPPKGMFLTQEDVVAVSCSASAANTLLRQLDMELVSLKRQVQNAKQMNSGLKHMLDSGIEEFTLPECNQKVNARWTTDEQLLAVQGVRKYGKDFQAIADVIGNKTVGQVKNFFVNYRRRFNLEEVLQEWEAEQGTRAPNGDSATSGEEGKNSSTTPSGKSTDEEDEEGQVTSSGLDSVFIVKVLLMLFGQTCIAALTVTGVIRVHRVSVEPVRYRCKHEAAEISLFEVVCSH</sequence>
<dbReference type="CDD" id="cd00167">
    <property type="entry name" value="SANT"/>
    <property type="match status" value="1"/>
</dbReference>
<feature type="domain" description="ELM2" evidence="10">
    <location>
        <begin position="40"/>
        <end position="101"/>
    </location>
</feature>
<dbReference type="InterPro" id="IPR049048">
    <property type="entry name" value="REST_helical"/>
</dbReference>
<dbReference type="GO" id="GO:0006357">
    <property type="term" value="P:regulation of transcription by RNA polymerase II"/>
    <property type="evidence" value="ECO:0007669"/>
    <property type="project" value="TreeGrafter"/>
</dbReference>
<keyword evidence="4 8" id="KW-0175">Coiled coil</keyword>
<evidence type="ECO:0000259" key="10">
    <source>
        <dbReference type="PROSITE" id="PS51156"/>
    </source>
</evidence>
<evidence type="ECO:0008006" key="14">
    <source>
        <dbReference type="Google" id="ProtNLM"/>
    </source>
</evidence>
<feature type="region of interest" description="Disordered" evidence="9">
    <location>
        <begin position="332"/>
        <end position="371"/>
    </location>
</feature>
<dbReference type="AlphaFoldDB" id="A0A6A4SP54"/>
<feature type="compositionally biased region" description="Polar residues" evidence="9">
    <location>
        <begin position="342"/>
        <end position="360"/>
    </location>
</feature>
<evidence type="ECO:0000256" key="7">
    <source>
        <dbReference type="ARBA" id="ARBA00038011"/>
    </source>
</evidence>
<evidence type="ECO:0000313" key="12">
    <source>
        <dbReference type="EMBL" id="KAF0036906.1"/>
    </source>
</evidence>
<feature type="coiled-coil region" evidence="8">
    <location>
        <begin position="221"/>
        <end position="248"/>
    </location>
</feature>
<keyword evidence="3" id="KW-0805">Transcription regulation</keyword>
<dbReference type="SMART" id="SM00717">
    <property type="entry name" value="SANT"/>
    <property type="match status" value="1"/>
</dbReference>
<dbReference type="InterPro" id="IPR009057">
    <property type="entry name" value="Homeodomain-like_sf"/>
</dbReference>
<dbReference type="Pfam" id="PF00249">
    <property type="entry name" value="Myb_DNA-binding"/>
    <property type="match status" value="1"/>
</dbReference>
<dbReference type="FunFam" id="1.20.58.1880:FF:000001">
    <property type="entry name" value="REST corepressor 1"/>
    <property type="match status" value="1"/>
</dbReference>
<dbReference type="GO" id="GO:0003714">
    <property type="term" value="F:transcription corepressor activity"/>
    <property type="evidence" value="ECO:0007669"/>
    <property type="project" value="TreeGrafter"/>
</dbReference>
<evidence type="ECO:0000313" key="13">
    <source>
        <dbReference type="Proteomes" id="UP000438429"/>
    </source>
</evidence>
<dbReference type="GO" id="GO:0000118">
    <property type="term" value="C:histone deacetylase complex"/>
    <property type="evidence" value="ECO:0007669"/>
    <property type="project" value="TreeGrafter"/>
</dbReference>
<keyword evidence="5" id="KW-0804">Transcription</keyword>
<dbReference type="EMBL" id="VEVO01000009">
    <property type="protein sequence ID" value="KAF0036906.1"/>
    <property type="molecule type" value="Genomic_DNA"/>
</dbReference>
<dbReference type="InterPro" id="IPR051066">
    <property type="entry name" value="Trans_reg/Corepressor"/>
</dbReference>
<dbReference type="InterPro" id="IPR017884">
    <property type="entry name" value="SANT_dom"/>
</dbReference>
<comment type="similarity">
    <text evidence="7">Belongs to the CoREST family.</text>
</comment>
<dbReference type="PANTHER" id="PTHR16089:SF13">
    <property type="entry name" value="REST COREPRESSOR 3"/>
    <property type="match status" value="1"/>
</dbReference>
<comment type="subcellular location">
    <subcellularLocation>
        <location evidence="1">Nucleus</location>
    </subcellularLocation>
</comment>
<gene>
    <name evidence="12" type="ORF">F2P81_009780</name>
</gene>
<dbReference type="Proteomes" id="UP000438429">
    <property type="component" value="Unassembled WGS sequence"/>
</dbReference>
<accession>A0A6A4SP54</accession>
<feature type="region of interest" description="Disordered" evidence="9">
    <location>
        <begin position="125"/>
        <end position="182"/>
    </location>
</feature>
<dbReference type="SUPFAM" id="SSF46689">
    <property type="entry name" value="Homeodomain-like"/>
    <property type="match status" value="1"/>
</dbReference>
<dbReference type="InterPro" id="IPR001005">
    <property type="entry name" value="SANT/Myb"/>
</dbReference>
<feature type="domain" description="SANT" evidence="11">
    <location>
        <begin position="271"/>
        <end position="322"/>
    </location>
</feature>
<dbReference type="PANTHER" id="PTHR16089">
    <property type="entry name" value="REST COREPRESSOR COREST PROTEIN-RELATED"/>
    <property type="match status" value="1"/>
</dbReference>
<reference evidence="12 13" key="1">
    <citation type="submission" date="2019-06" db="EMBL/GenBank/DDBJ databases">
        <title>Draft genomes of female and male turbot (Scophthalmus maximus).</title>
        <authorList>
            <person name="Xu H."/>
            <person name="Xu X.-W."/>
            <person name="Shao C."/>
            <person name="Chen S."/>
        </authorList>
    </citation>
    <scope>NUCLEOTIDE SEQUENCE [LARGE SCALE GENOMIC DNA]</scope>
    <source>
        <strain evidence="12">Ysfricsl-2016a</strain>
        <tissue evidence="12">Blood</tissue>
    </source>
</reference>
<dbReference type="InterPro" id="IPR000949">
    <property type="entry name" value="ELM2_dom"/>
</dbReference>
<dbReference type="PROSITE" id="PS51293">
    <property type="entry name" value="SANT"/>
    <property type="match status" value="1"/>
</dbReference>
<dbReference type="Gene3D" id="1.20.58.1880">
    <property type="match status" value="1"/>
</dbReference>